<comment type="caution">
    <text evidence="1">The sequence shown here is derived from an EMBL/GenBank/DDBJ whole genome shotgun (WGS) entry which is preliminary data.</text>
</comment>
<name>A0ABW1PFH3_9PSEU</name>
<sequence>MDNSIAKPTALIQQLPTIAPLHDPTVARPDTDAATFTSTSRPHYRLGMFCHDEQVYFLTLPDDPNELALLPIRLVGDPFADRVHVVRGLDFWIGDRSLENHPPNPTINVVLDDLLDDIASGNYPATDNDRAFARRLLAADRPRISGPCLLLGRDEVTGTSTGLPETFLNWLHRTTVQAVTDLVQTTSTADGDDASK</sequence>
<proteinExistence type="predicted"/>
<dbReference type="Proteomes" id="UP001596220">
    <property type="component" value="Unassembled WGS sequence"/>
</dbReference>
<dbReference type="RefSeq" id="WP_380642537.1">
    <property type="nucleotide sequence ID" value="NZ_JBHSQO010000062.1"/>
</dbReference>
<protein>
    <submittedName>
        <fullName evidence="1">Uncharacterized protein</fullName>
    </submittedName>
</protein>
<evidence type="ECO:0000313" key="1">
    <source>
        <dbReference type="EMBL" id="MFC6094360.1"/>
    </source>
</evidence>
<keyword evidence="2" id="KW-1185">Reference proteome</keyword>
<accession>A0ABW1PFH3</accession>
<reference evidence="2" key="1">
    <citation type="journal article" date="2019" name="Int. J. Syst. Evol. Microbiol.">
        <title>The Global Catalogue of Microorganisms (GCM) 10K type strain sequencing project: providing services to taxonomists for standard genome sequencing and annotation.</title>
        <authorList>
            <consortium name="The Broad Institute Genomics Platform"/>
            <consortium name="The Broad Institute Genome Sequencing Center for Infectious Disease"/>
            <person name="Wu L."/>
            <person name="Ma J."/>
        </authorList>
    </citation>
    <scope>NUCLEOTIDE SEQUENCE [LARGE SCALE GENOMIC DNA]</scope>
    <source>
        <strain evidence="2">CGMCC 4.7246</strain>
    </source>
</reference>
<organism evidence="1 2">
    <name type="scientific">Saccharothrix lopnurensis</name>
    <dbReference type="NCBI Taxonomy" id="1670621"/>
    <lineage>
        <taxon>Bacteria</taxon>
        <taxon>Bacillati</taxon>
        <taxon>Actinomycetota</taxon>
        <taxon>Actinomycetes</taxon>
        <taxon>Pseudonocardiales</taxon>
        <taxon>Pseudonocardiaceae</taxon>
        <taxon>Saccharothrix</taxon>
    </lineage>
</organism>
<evidence type="ECO:0000313" key="2">
    <source>
        <dbReference type="Proteomes" id="UP001596220"/>
    </source>
</evidence>
<gene>
    <name evidence="1" type="ORF">ACFP3R_34270</name>
</gene>
<dbReference type="EMBL" id="JBHSQO010000062">
    <property type="protein sequence ID" value="MFC6094360.1"/>
    <property type="molecule type" value="Genomic_DNA"/>
</dbReference>